<reference evidence="1 2" key="1">
    <citation type="submission" date="2019-09" db="EMBL/GenBank/DDBJ databases">
        <title>Taxonomic organization of the family Brucellaceae based on a phylogenomic approach.</title>
        <authorList>
            <person name="Leclercq S."/>
            <person name="Cloeckaert A."/>
            <person name="Zygmunt M.S."/>
        </authorList>
    </citation>
    <scope>NUCLEOTIDE SEQUENCE [LARGE SCALE GENOMIC DNA]</scope>
    <source>
        <strain evidence="1 2">TA93</strain>
    </source>
</reference>
<protein>
    <submittedName>
        <fullName evidence="1">Uncharacterized protein</fullName>
    </submittedName>
</protein>
<gene>
    <name evidence="1" type="ORF">F9K94_15375</name>
</gene>
<evidence type="ECO:0000313" key="2">
    <source>
        <dbReference type="Proteomes" id="UP000460650"/>
    </source>
</evidence>
<evidence type="ECO:0000313" key="1">
    <source>
        <dbReference type="EMBL" id="KAB2655906.1"/>
    </source>
</evidence>
<comment type="caution">
    <text evidence="1">The sequence shown here is derived from an EMBL/GenBank/DDBJ whole genome shotgun (WGS) entry which is preliminary data.</text>
</comment>
<name>A0A7V7VS63_9HYPH</name>
<dbReference type="AlphaFoldDB" id="A0A7V7VS63"/>
<proteinExistence type="predicted"/>
<dbReference type="EMBL" id="WBVY01000004">
    <property type="protein sequence ID" value="KAB2655906.1"/>
    <property type="molecule type" value="Genomic_DNA"/>
</dbReference>
<organism evidence="1 2">
    <name type="scientific">Brucella tritici</name>
    <dbReference type="NCBI Taxonomy" id="94626"/>
    <lineage>
        <taxon>Bacteria</taxon>
        <taxon>Pseudomonadati</taxon>
        <taxon>Pseudomonadota</taxon>
        <taxon>Alphaproteobacteria</taxon>
        <taxon>Hyphomicrobiales</taxon>
        <taxon>Brucellaceae</taxon>
        <taxon>Brucella/Ochrobactrum group</taxon>
        <taxon>Brucella</taxon>
    </lineage>
</organism>
<sequence>MMHDAAEHPMGKYHGYAPSLIRRLQAQKKFLMGNSRRSQAHRLFRKGMDTVEIAQMMNKTEAEVEKLLHQARNEILGIEIAA</sequence>
<dbReference type="Proteomes" id="UP000460650">
    <property type="component" value="Unassembled WGS sequence"/>
</dbReference>
<accession>A0A7V7VS63</accession>
<dbReference type="RefSeq" id="WP_151646688.1">
    <property type="nucleotide sequence ID" value="NZ_WBVY01000004.1"/>
</dbReference>